<dbReference type="EMBL" id="FNOM01000005">
    <property type="protein sequence ID" value="SDX11458.1"/>
    <property type="molecule type" value="Genomic_DNA"/>
</dbReference>
<dbReference type="AlphaFoldDB" id="A0A1H2Z379"/>
<protein>
    <submittedName>
        <fullName evidence="3">Arsenite transporter, ACR3 family</fullName>
    </submittedName>
</protein>
<dbReference type="InterPro" id="IPR038770">
    <property type="entry name" value="Na+/solute_symporter_sf"/>
</dbReference>
<reference evidence="3 4" key="1">
    <citation type="submission" date="2016-10" db="EMBL/GenBank/DDBJ databases">
        <authorList>
            <person name="de Groot N.N."/>
        </authorList>
    </citation>
    <scope>NUCLEOTIDE SEQUENCE [LARGE SCALE GENOMIC DNA]</scope>
    <source>
        <strain evidence="3 4">CGMCC 1.8894</strain>
    </source>
</reference>
<keyword evidence="2" id="KW-0472">Membrane</keyword>
<feature type="transmembrane region" description="Helical" evidence="2">
    <location>
        <begin position="12"/>
        <end position="33"/>
    </location>
</feature>
<name>A0A1H2Z379_9RHOB</name>
<keyword evidence="1" id="KW-0813">Transport</keyword>
<dbReference type="GO" id="GO:0015105">
    <property type="term" value="F:arsenite transmembrane transporter activity"/>
    <property type="evidence" value="ECO:0007669"/>
    <property type="project" value="TreeGrafter"/>
</dbReference>
<evidence type="ECO:0000313" key="4">
    <source>
        <dbReference type="Proteomes" id="UP000198539"/>
    </source>
</evidence>
<evidence type="ECO:0000313" key="3">
    <source>
        <dbReference type="EMBL" id="SDX11458.1"/>
    </source>
</evidence>
<dbReference type="GO" id="GO:0015297">
    <property type="term" value="F:antiporter activity"/>
    <property type="evidence" value="ECO:0007669"/>
    <property type="project" value="InterPro"/>
</dbReference>
<proteinExistence type="predicted"/>
<dbReference type="Gene3D" id="1.20.1530.20">
    <property type="match status" value="1"/>
</dbReference>
<gene>
    <name evidence="3" type="ORF">SAMN04488238_105220</name>
</gene>
<dbReference type="PANTHER" id="PTHR43057">
    <property type="entry name" value="ARSENITE EFFLUX TRANSPORTER"/>
    <property type="match status" value="1"/>
</dbReference>
<keyword evidence="2" id="KW-1133">Transmembrane helix</keyword>
<dbReference type="Proteomes" id="UP000198539">
    <property type="component" value="Unassembled WGS sequence"/>
</dbReference>
<dbReference type="GO" id="GO:0015104">
    <property type="term" value="F:antimonite transmembrane transporter activity"/>
    <property type="evidence" value="ECO:0007669"/>
    <property type="project" value="TreeGrafter"/>
</dbReference>
<evidence type="ECO:0000256" key="2">
    <source>
        <dbReference type="SAM" id="Phobius"/>
    </source>
</evidence>
<accession>A0A1H2Z379</accession>
<dbReference type="STRING" id="564137.SAMN04488238_105220"/>
<sequence>MSLIERYLTDWVGLAMLAGIAVGTLAPVLVEAVAAAEVASVNLVVAVLIWAIVYPMMAGDDPGSLRDVVQQPKGLAFPLSVN</sequence>
<keyword evidence="2" id="KW-0812">Transmembrane</keyword>
<dbReference type="PANTHER" id="PTHR43057:SF1">
    <property type="entry name" value="ARSENICAL-RESISTANCE PROTEIN 3"/>
    <property type="match status" value="1"/>
</dbReference>
<feature type="transmembrane region" description="Helical" evidence="2">
    <location>
        <begin position="39"/>
        <end position="57"/>
    </location>
</feature>
<organism evidence="3 4">
    <name type="scientific">Roseicitreum antarcticum</name>
    <dbReference type="NCBI Taxonomy" id="564137"/>
    <lineage>
        <taxon>Bacteria</taxon>
        <taxon>Pseudomonadati</taxon>
        <taxon>Pseudomonadota</taxon>
        <taxon>Alphaproteobacteria</taxon>
        <taxon>Rhodobacterales</taxon>
        <taxon>Paracoccaceae</taxon>
        <taxon>Roseicitreum</taxon>
    </lineage>
</organism>
<dbReference type="GO" id="GO:0005886">
    <property type="term" value="C:plasma membrane"/>
    <property type="evidence" value="ECO:0007669"/>
    <property type="project" value="TreeGrafter"/>
</dbReference>
<evidence type="ECO:0000256" key="1">
    <source>
        <dbReference type="ARBA" id="ARBA00022448"/>
    </source>
</evidence>
<keyword evidence="4" id="KW-1185">Reference proteome</keyword>
<dbReference type="InterPro" id="IPR004706">
    <property type="entry name" value="Arsenical-R_Acr3"/>
</dbReference>